<feature type="region of interest" description="Disordered" evidence="1">
    <location>
        <begin position="179"/>
        <end position="201"/>
    </location>
</feature>
<evidence type="ECO:0000256" key="1">
    <source>
        <dbReference type="SAM" id="MobiDB-lite"/>
    </source>
</evidence>
<dbReference type="EMBL" id="CASHTH010000082">
    <property type="protein sequence ID" value="CAI7990756.1"/>
    <property type="molecule type" value="Genomic_DNA"/>
</dbReference>
<keyword evidence="2" id="KW-1133">Transmembrane helix</keyword>
<feature type="compositionally biased region" description="Polar residues" evidence="1">
    <location>
        <begin position="179"/>
        <end position="188"/>
    </location>
</feature>
<dbReference type="Gene3D" id="2.60.40.420">
    <property type="entry name" value="Cupredoxins - blue copper proteins"/>
    <property type="match status" value="1"/>
</dbReference>
<evidence type="ECO:0000313" key="4">
    <source>
        <dbReference type="Proteomes" id="UP001174909"/>
    </source>
</evidence>
<evidence type="ECO:0000313" key="3">
    <source>
        <dbReference type="EMBL" id="CAI7990756.1"/>
    </source>
</evidence>
<dbReference type="PROSITE" id="PS51257">
    <property type="entry name" value="PROKAR_LIPOPROTEIN"/>
    <property type="match status" value="1"/>
</dbReference>
<name>A0AA35QSV6_GEOBA</name>
<comment type="caution">
    <text evidence="3">The sequence shown here is derived from an EMBL/GenBank/DDBJ whole genome shotgun (WGS) entry which is preliminary data.</text>
</comment>
<feature type="transmembrane region" description="Helical" evidence="2">
    <location>
        <begin position="212"/>
        <end position="236"/>
    </location>
</feature>
<dbReference type="InterPro" id="IPR008972">
    <property type="entry name" value="Cupredoxin"/>
</dbReference>
<dbReference type="SUPFAM" id="SSF49503">
    <property type="entry name" value="Cupredoxins"/>
    <property type="match status" value="1"/>
</dbReference>
<keyword evidence="2" id="KW-0812">Transmembrane</keyword>
<reference evidence="3" key="1">
    <citation type="submission" date="2023-03" db="EMBL/GenBank/DDBJ databases">
        <authorList>
            <person name="Steffen K."/>
            <person name="Cardenas P."/>
        </authorList>
    </citation>
    <scope>NUCLEOTIDE SEQUENCE</scope>
</reference>
<proteinExistence type="predicted"/>
<sequence length="306" mass="32819">MRSGGETVLVASKPRGMSSVGATRILLLAGLLAGCAAKDYVLTWTVDGVKNYTDTPLEVMFGDVLKLQCDPDIISNFVYVESEEQYLNCNASIPGGKVLKSGDCLGMFDDADSISQNIQRLSGPGQAVVEYQAGKSFYFFSSADGSIGSIDPPYIGGQCMDGLKMIVFVVSEPTPYQPTTTISPTNTPGVPKDPQGAGNDDRSQMFYESSGFIAAVVVAVAFGLLVVVIILLLLYLCHRGSKKRSANVEAMTSALPGMPMADTKPLDSKEKLVSPMTPVEPEDSVSFGRRRSFIYKGIISEYLQTE</sequence>
<organism evidence="3 4">
    <name type="scientific">Geodia barretti</name>
    <name type="common">Barrett's horny sponge</name>
    <dbReference type="NCBI Taxonomy" id="519541"/>
    <lineage>
        <taxon>Eukaryota</taxon>
        <taxon>Metazoa</taxon>
        <taxon>Porifera</taxon>
        <taxon>Demospongiae</taxon>
        <taxon>Heteroscleromorpha</taxon>
        <taxon>Tetractinellida</taxon>
        <taxon>Astrophorina</taxon>
        <taxon>Geodiidae</taxon>
        <taxon>Geodia</taxon>
    </lineage>
</organism>
<keyword evidence="2" id="KW-0472">Membrane</keyword>
<evidence type="ECO:0000256" key="2">
    <source>
        <dbReference type="SAM" id="Phobius"/>
    </source>
</evidence>
<protein>
    <submittedName>
        <fullName evidence="3">Uncharacterized protein</fullName>
    </submittedName>
</protein>
<keyword evidence="4" id="KW-1185">Reference proteome</keyword>
<gene>
    <name evidence="3" type="ORF">GBAR_LOCUS543</name>
</gene>
<dbReference type="AlphaFoldDB" id="A0AA35QSV6"/>
<accession>A0AA35QSV6</accession>
<dbReference type="Proteomes" id="UP001174909">
    <property type="component" value="Unassembled WGS sequence"/>
</dbReference>